<reference evidence="3" key="1">
    <citation type="submission" date="2021-11" db="EMBL/GenBank/DDBJ databases">
        <title>Description of novel Chryseobacterium species.</title>
        <authorList>
            <person name="Saticioglu I.B."/>
            <person name="Ay H."/>
            <person name="Altun S."/>
            <person name="Duman M."/>
        </authorList>
    </citation>
    <scope>NUCLEOTIDE SEQUENCE</scope>
    <source>
        <strain evidence="3">C-17</strain>
    </source>
</reference>
<keyword evidence="1" id="KW-0472">Membrane</keyword>
<protein>
    <submittedName>
        <fullName evidence="3">M56 family metallopeptidase</fullName>
    </submittedName>
</protein>
<keyword evidence="1" id="KW-1133">Transmembrane helix</keyword>
<evidence type="ECO:0000256" key="1">
    <source>
        <dbReference type="SAM" id="Phobius"/>
    </source>
</evidence>
<sequence>METIILKIILCSGVLLGLYHLFLAKEKTFVFNRFYLIFALIFSYTIPFVTIETQTKLIKKQTVFISEKAQQNVDYIAMPNAQESFDYTQLVLVVYGIVSLIFLLKFLFSLLKIKNIKGQKLKYRNRNIKLLLKKNAPFSFFNTIYVSKEYFKDEIIDESIFLHEEIHVKEKHSLDIIFVEILKIISWFNPFVYFYQKAITTNHEFLADKGVINTNKNIKDYQELILSEVLKQQNLALIQTFNFNNTKKRFIMMTKKNSKFAKTKMLLTIPVLAIAGFMFAEKTIKTIDLHEVKSQQENDGVSQLISDAPIVEYNQIIKKYSTFLDNHEYAKFERKVTVVDREKLSQLYKKLTDKQKDETALVFFEQKGKNVMGFKGQEVTLALRDTISPPKNKEAKLTDLKSVSDISEKKIAQDISTTAEGIAANVTPAEFPGGINELRKKLSYNFDTSSLQGNSELIRTDIFMTIDENGKAININAIGQNEKFNNEAVRVAKLLNENVTWVPAKKDGEPVRYQYKLPLAMQFAANK</sequence>
<evidence type="ECO:0000313" key="4">
    <source>
        <dbReference type="Proteomes" id="UP001108025"/>
    </source>
</evidence>
<proteinExistence type="predicted"/>
<feature type="transmembrane region" description="Helical" evidence="1">
    <location>
        <begin position="6"/>
        <end position="22"/>
    </location>
</feature>
<dbReference type="PANTHER" id="PTHR34978">
    <property type="entry name" value="POSSIBLE SENSOR-TRANSDUCER PROTEIN BLAR"/>
    <property type="match status" value="1"/>
</dbReference>
<dbReference type="Proteomes" id="UP001108025">
    <property type="component" value="Unassembled WGS sequence"/>
</dbReference>
<dbReference type="PANTHER" id="PTHR34978:SF3">
    <property type="entry name" value="SLR0241 PROTEIN"/>
    <property type="match status" value="1"/>
</dbReference>
<feature type="transmembrane region" description="Helical" evidence="1">
    <location>
        <begin position="34"/>
        <end position="51"/>
    </location>
</feature>
<dbReference type="InterPro" id="IPR052173">
    <property type="entry name" value="Beta-lactam_resp_regulator"/>
</dbReference>
<dbReference type="RefSeq" id="WP_230666816.1">
    <property type="nucleotide sequence ID" value="NZ_JAJNAY010000001.1"/>
</dbReference>
<accession>A0A9Q3UXC9</accession>
<keyword evidence="1" id="KW-0812">Transmembrane</keyword>
<feature type="domain" description="Peptidase M56" evidence="2">
    <location>
        <begin position="36"/>
        <end position="252"/>
    </location>
</feature>
<feature type="transmembrane region" description="Helical" evidence="1">
    <location>
        <begin position="263"/>
        <end position="280"/>
    </location>
</feature>
<feature type="transmembrane region" description="Helical" evidence="1">
    <location>
        <begin position="87"/>
        <end position="111"/>
    </location>
</feature>
<dbReference type="InterPro" id="IPR008756">
    <property type="entry name" value="Peptidase_M56"/>
</dbReference>
<comment type="caution">
    <text evidence="3">The sequence shown here is derived from an EMBL/GenBank/DDBJ whole genome shotgun (WGS) entry which is preliminary data.</text>
</comment>
<dbReference type="AlphaFoldDB" id="A0A9Q3UXC9"/>
<dbReference type="EMBL" id="JAJNAY010000001">
    <property type="protein sequence ID" value="MCD1115623.1"/>
    <property type="molecule type" value="Genomic_DNA"/>
</dbReference>
<organism evidence="3 4">
    <name type="scientific">Chryseobacterium turcicum</name>
    <dbReference type="NCBI Taxonomy" id="2898076"/>
    <lineage>
        <taxon>Bacteria</taxon>
        <taxon>Pseudomonadati</taxon>
        <taxon>Bacteroidota</taxon>
        <taxon>Flavobacteriia</taxon>
        <taxon>Flavobacteriales</taxon>
        <taxon>Weeksellaceae</taxon>
        <taxon>Chryseobacterium group</taxon>
        <taxon>Chryseobacterium</taxon>
    </lineage>
</organism>
<dbReference type="Pfam" id="PF05569">
    <property type="entry name" value="Peptidase_M56"/>
    <property type="match status" value="1"/>
</dbReference>
<keyword evidence="4" id="KW-1185">Reference proteome</keyword>
<evidence type="ECO:0000259" key="2">
    <source>
        <dbReference type="Pfam" id="PF05569"/>
    </source>
</evidence>
<evidence type="ECO:0000313" key="3">
    <source>
        <dbReference type="EMBL" id="MCD1115623.1"/>
    </source>
</evidence>
<gene>
    <name evidence="3" type="ORF">LO744_01870</name>
</gene>
<name>A0A9Q3UXC9_9FLAO</name>
<dbReference type="Gene3D" id="3.30.1150.10">
    <property type="match status" value="1"/>
</dbReference>